<dbReference type="AlphaFoldDB" id="L0KRP0"/>
<proteinExistence type="predicted"/>
<sequence length="90" mass="10312">MTFGRKKMNTIGTFRHSETQLLGQPARPSGQRGFAGRIVHVVSSLAKWIDRLLERRRGRLALLEMTDDQLKDIGISRCDAHREGIKPLWE</sequence>
<evidence type="ECO:0000313" key="2">
    <source>
        <dbReference type="EMBL" id="AGB46753.1"/>
    </source>
</evidence>
<reference evidence="3" key="1">
    <citation type="submission" date="2012-02" db="EMBL/GenBank/DDBJ databases">
        <title>Complete sequence of Mesorhizobium australicum WSM2073.</title>
        <authorList>
            <person name="Lucas S."/>
            <person name="Han J."/>
            <person name="Lapidus A."/>
            <person name="Cheng J.-F."/>
            <person name="Goodwin L."/>
            <person name="Pitluck S."/>
            <person name="Peters L."/>
            <person name="Gu W."/>
            <person name="Detter J.C."/>
            <person name="Han C."/>
            <person name="Tapia R."/>
            <person name="Land M."/>
            <person name="Hauser L."/>
            <person name="Kyrpides N."/>
            <person name="Ivanova N."/>
            <person name="Pagani I."/>
            <person name="Reeve W.G."/>
            <person name="Howieson J.G."/>
            <person name="Tiwari R.P."/>
            <person name="O'Hara G.W."/>
            <person name="Atkins C.A."/>
            <person name="Ronson C.W."/>
            <person name="Nandasena K.G."/>
            <person name="Woyke T."/>
        </authorList>
    </citation>
    <scope>NUCLEOTIDE SEQUENCE [LARGE SCALE GENOMIC DNA]</scope>
    <source>
        <strain evidence="3">LMG 24608 / HAMBI 3006 / WSM2073</strain>
    </source>
</reference>
<gene>
    <name evidence="2" type="ordered locus">Mesau_04418</name>
</gene>
<dbReference type="Pfam" id="PF06568">
    <property type="entry name" value="YjiS-like"/>
    <property type="match status" value="1"/>
</dbReference>
<evidence type="ECO:0000259" key="1">
    <source>
        <dbReference type="Pfam" id="PF06568"/>
    </source>
</evidence>
<dbReference type="KEGG" id="mam:Mesau_04418"/>
<dbReference type="InterPro" id="IPR009506">
    <property type="entry name" value="YjiS-like"/>
</dbReference>
<dbReference type="Proteomes" id="UP000010998">
    <property type="component" value="Chromosome"/>
</dbReference>
<protein>
    <submittedName>
        <fullName evidence="2">Uncharacterized conserved small protein</fullName>
    </submittedName>
</protein>
<dbReference type="eggNOG" id="COG5457">
    <property type="taxonomic scope" value="Bacteria"/>
</dbReference>
<keyword evidence="3" id="KW-1185">Reference proteome</keyword>
<organism evidence="2 3">
    <name type="scientific">Mesorhizobium australicum (strain HAMBI 3006 / LMG 24608 / WSM2073)</name>
    <dbReference type="NCBI Taxonomy" id="754035"/>
    <lineage>
        <taxon>Bacteria</taxon>
        <taxon>Pseudomonadati</taxon>
        <taxon>Pseudomonadota</taxon>
        <taxon>Alphaproteobacteria</taxon>
        <taxon>Hyphomicrobiales</taxon>
        <taxon>Phyllobacteriaceae</taxon>
        <taxon>Mesorhizobium</taxon>
    </lineage>
</organism>
<feature type="domain" description="YjiS-like" evidence="1">
    <location>
        <begin position="45"/>
        <end position="81"/>
    </location>
</feature>
<name>L0KRP0_MESAW</name>
<evidence type="ECO:0000313" key="3">
    <source>
        <dbReference type="Proteomes" id="UP000010998"/>
    </source>
</evidence>
<dbReference type="EMBL" id="CP003358">
    <property type="protein sequence ID" value="AGB46753.1"/>
    <property type="molecule type" value="Genomic_DNA"/>
</dbReference>
<dbReference type="HOGENOM" id="CLU_184490_1_0_5"/>
<accession>L0KRP0</accession>